<dbReference type="EMBL" id="UXUI01008191">
    <property type="protein sequence ID" value="VDD90774.1"/>
    <property type="molecule type" value="Genomic_DNA"/>
</dbReference>
<feature type="region of interest" description="Disordered" evidence="1">
    <location>
        <begin position="234"/>
        <end position="268"/>
    </location>
</feature>
<dbReference type="AlphaFoldDB" id="A0A0N4V6M3"/>
<evidence type="ECO:0000313" key="4">
    <source>
        <dbReference type="WBParaSite" id="EVEC_0000591401-mRNA-1"/>
    </source>
</evidence>
<evidence type="ECO:0000313" key="2">
    <source>
        <dbReference type="EMBL" id="VDD90774.1"/>
    </source>
</evidence>
<feature type="region of interest" description="Disordered" evidence="1">
    <location>
        <begin position="154"/>
        <end position="190"/>
    </location>
</feature>
<feature type="compositionally biased region" description="Basic and acidic residues" evidence="1">
    <location>
        <begin position="234"/>
        <end position="258"/>
    </location>
</feature>
<feature type="compositionally biased region" description="Polar residues" evidence="1">
    <location>
        <begin position="259"/>
        <end position="268"/>
    </location>
</feature>
<dbReference type="Proteomes" id="UP000274131">
    <property type="component" value="Unassembled WGS sequence"/>
</dbReference>
<reference evidence="4" key="1">
    <citation type="submission" date="2016-04" db="UniProtKB">
        <authorList>
            <consortium name="WormBaseParasite"/>
        </authorList>
    </citation>
    <scope>IDENTIFICATION</scope>
</reference>
<name>A0A0N4V6M3_ENTVE</name>
<reference evidence="2 3" key="2">
    <citation type="submission" date="2018-10" db="EMBL/GenBank/DDBJ databases">
        <authorList>
            <consortium name="Pathogen Informatics"/>
        </authorList>
    </citation>
    <scope>NUCLEOTIDE SEQUENCE [LARGE SCALE GENOMIC DNA]</scope>
</reference>
<keyword evidence="3" id="KW-1185">Reference proteome</keyword>
<dbReference type="WBParaSite" id="EVEC_0000591401-mRNA-1">
    <property type="protein sequence ID" value="EVEC_0000591401-mRNA-1"/>
    <property type="gene ID" value="EVEC_0000591401"/>
</dbReference>
<organism evidence="4">
    <name type="scientific">Enterobius vermicularis</name>
    <name type="common">Human pinworm</name>
    <dbReference type="NCBI Taxonomy" id="51028"/>
    <lineage>
        <taxon>Eukaryota</taxon>
        <taxon>Metazoa</taxon>
        <taxon>Ecdysozoa</taxon>
        <taxon>Nematoda</taxon>
        <taxon>Chromadorea</taxon>
        <taxon>Rhabditida</taxon>
        <taxon>Spirurina</taxon>
        <taxon>Oxyuridomorpha</taxon>
        <taxon>Oxyuroidea</taxon>
        <taxon>Oxyuridae</taxon>
        <taxon>Enterobius</taxon>
    </lineage>
</organism>
<feature type="compositionally biased region" description="Basic residues" evidence="1">
    <location>
        <begin position="174"/>
        <end position="190"/>
    </location>
</feature>
<gene>
    <name evidence="2" type="ORF">EVEC_LOCUS5525</name>
</gene>
<sequence length="268" mass="30492">MPPNRPHRAGFNYIQPAPLMMNFPPGLKPPLIQGSQRLNPTVVKNLSPHSTATSSELKNTSESSNPTIIVYIPPPIITSPLVSPASKNLENQHVQTLSAARLQPEQVTLPSITLPTMKLPSLPIINLPTFPPLTMPPAFDKLLTTKSPEETIVYRPISRSRNSDEEESEEKVIYRQKKRKEQRHKQTRHNKYKEVLEETEPLPMTDDNAVLNEFFEAEKFPSYSSGKERRIIEYGEGTDEKKELPKYVNETTDKKSDDTPSWMTSYRT</sequence>
<proteinExistence type="predicted"/>
<accession>A0A0N4V6M3</accession>
<evidence type="ECO:0000256" key="1">
    <source>
        <dbReference type="SAM" id="MobiDB-lite"/>
    </source>
</evidence>
<protein>
    <submittedName>
        <fullName evidence="2 4">Uncharacterized protein</fullName>
    </submittedName>
</protein>
<evidence type="ECO:0000313" key="3">
    <source>
        <dbReference type="Proteomes" id="UP000274131"/>
    </source>
</evidence>